<gene>
    <name evidence="1" type="ORF">OESDEN_04634</name>
</gene>
<evidence type="ECO:0000313" key="2">
    <source>
        <dbReference type="Proteomes" id="UP000053660"/>
    </source>
</evidence>
<reference evidence="1 2" key="1">
    <citation type="submission" date="2014-03" db="EMBL/GenBank/DDBJ databases">
        <title>Draft genome of the hookworm Oesophagostomum dentatum.</title>
        <authorList>
            <person name="Mitreva M."/>
        </authorList>
    </citation>
    <scope>NUCLEOTIDE SEQUENCE [LARGE SCALE GENOMIC DNA]</scope>
    <source>
        <strain evidence="1 2">OD-Hann</strain>
    </source>
</reference>
<sequence>MISVPYYYVEPDTRKIVEAILADAPTITTTTRKPMTTPEPIRDMRCLFVGDLYNFGSDDDSVFRVGQLIVDVSYKYFNTTEINAKAGVWAYGFTKFYPRSPDLGMVNATTYLEFVQQLSKFWFDMKVEDPLTTSRAIQIINNIPEDDARANCLVFISGQSCYSNHFRVDTSTLPKLNPRSKHLKRIVAVGFNETDLTEVVGDRGVAVKVPIMFKLDDTLNVLDAILGRPIPSRRPSTTQKPTTTKPKQVLKCLFVGDLYNFGKNVEKYVNEAELINSVGYDFLESDDANTTAGLWAYGYTTFPASPDLGKFTGIYGKFVEELEKMQFTDIDSPMSTSKAIEAVNSIPVDDTRANCLVFFSAQNDTQSLPVLNPRNKQIIRIVAVGLDSTDLSELVRNRGTAVSLPYHYKDSDVRRILDAILGVYRTTPKRTTASSKPPTSTKDTDLSAVVVNRGVEVSVPYQWKQSNVAKGSPTIVGSISR</sequence>
<protein>
    <recommendedName>
        <fullName evidence="3">VWFA domain-containing protein</fullName>
    </recommendedName>
</protein>
<evidence type="ECO:0008006" key="3">
    <source>
        <dbReference type="Google" id="ProtNLM"/>
    </source>
</evidence>
<organism evidence="1 2">
    <name type="scientific">Oesophagostomum dentatum</name>
    <name type="common">Nodular worm</name>
    <dbReference type="NCBI Taxonomy" id="61180"/>
    <lineage>
        <taxon>Eukaryota</taxon>
        <taxon>Metazoa</taxon>
        <taxon>Ecdysozoa</taxon>
        <taxon>Nematoda</taxon>
        <taxon>Chromadorea</taxon>
        <taxon>Rhabditida</taxon>
        <taxon>Rhabditina</taxon>
        <taxon>Rhabditomorpha</taxon>
        <taxon>Strongyloidea</taxon>
        <taxon>Strongylidae</taxon>
        <taxon>Oesophagostomum</taxon>
    </lineage>
</organism>
<dbReference type="AlphaFoldDB" id="A0A0B1TDR8"/>
<keyword evidence="2" id="KW-1185">Reference proteome</keyword>
<dbReference type="EMBL" id="KN549972">
    <property type="protein sequence ID" value="KHJ95419.1"/>
    <property type="molecule type" value="Genomic_DNA"/>
</dbReference>
<proteinExistence type="predicted"/>
<name>A0A0B1TDR8_OESDE</name>
<dbReference type="Proteomes" id="UP000053660">
    <property type="component" value="Unassembled WGS sequence"/>
</dbReference>
<accession>A0A0B1TDR8</accession>
<dbReference type="OrthoDB" id="5904416at2759"/>
<evidence type="ECO:0000313" key="1">
    <source>
        <dbReference type="EMBL" id="KHJ95419.1"/>
    </source>
</evidence>